<evidence type="ECO:0000313" key="5">
    <source>
        <dbReference type="EMBL" id="MDQ1097816.1"/>
    </source>
</evidence>
<name>A0ABU0TM00_9FLAO</name>
<comment type="caution">
    <text evidence="5">The sequence shown here is derived from an EMBL/GenBank/DDBJ whole genome shotgun (WGS) entry which is preliminary data.</text>
</comment>
<dbReference type="SUPFAM" id="SSF88713">
    <property type="entry name" value="Glycoside hydrolase/deacetylase"/>
    <property type="match status" value="1"/>
</dbReference>
<dbReference type="InterPro" id="IPR002509">
    <property type="entry name" value="NODB_dom"/>
</dbReference>
<dbReference type="PANTHER" id="PTHR34216">
    <property type="match status" value="1"/>
</dbReference>
<keyword evidence="3" id="KW-0812">Transmembrane</keyword>
<evidence type="ECO:0000256" key="2">
    <source>
        <dbReference type="ARBA" id="ARBA00022729"/>
    </source>
</evidence>
<comment type="subcellular location">
    <subcellularLocation>
        <location evidence="1">Secreted</location>
    </subcellularLocation>
</comment>
<evidence type="ECO:0000313" key="6">
    <source>
        <dbReference type="Proteomes" id="UP001225072"/>
    </source>
</evidence>
<organism evidence="5 6">
    <name type="scientific">Chryseobacterium camelliae</name>
    <dbReference type="NCBI Taxonomy" id="1265445"/>
    <lineage>
        <taxon>Bacteria</taxon>
        <taxon>Pseudomonadati</taxon>
        <taxon>Bacteroidota</taxon>
        <taxon>Flavobacteriia</taxon>
        <taxon>Flavobacteriales</taxon>
        <taxon>Weeksellaceae</taxon>
        <taxon>Chryseobacterium group</taxon>
        <taxon>Chryseobacterium</taxon>
    </lineage>
</organism>
<evidence type="ECO:0000256" key="1">
    <source>
        <dbReference type="ARBA" id="ARBA00004613"/>
    </source>
</evidence>
<dbReference type="RefSeq" id="WP_307451610.1">
    <property type="nucleotide sequence ID" value="NZ_JAUTAL010000001.1"/>
</dbReference>
<dbReference type="Proteomes" id="UP001225072">
    <property type="component" value="Unassembled WGS sequence"/>
</dbReference>
<dbReference type="Gene3D" id="3.20.20.370">
    <property type="entry name" value="Glycoside hydrolase/deacetylase"/>
    <property type="match status" value="1"/>
</dbReference>
<proteinExistence type="predicted"/>
<gene>
    <name evidence="5" type="ORF">QE404_002963</name>
</gene>
<keyword evidence="3" id="KW-1133">Transmembrane helix</keyword>
<dbReference type="PROSITE" id="PS51677">
    <property type="entry name" value="NODB"/>
    <property type="match status" value="1"/>
</dbReference>
<reference evidence="5 6" key="1">
    <citation type="submission" date="2023-07" db="EMBL/GenBank/DDBJ databases">
        <title>Functional and genomic diversity of the sorghum phyllosphere microbiome.</title>
        <authorList>
            <person name="Shade A."/>
        </authorList>
    </citation>
    <scope>NUCLEOTIDE SEQUENCE [LARGE SCALE GENOMIC DNA]</scope>
    <source>
        <strain evidence="5 6">SORGH_AS_1064</strain>
    </source>
</reference>
<dbReference type="Pfam" id="PF01522">
    <property type="entry name" value="Polysacc_deac_1"/>
    <property type="match status" value="1"/>
</dbReference>
<keyword evidence="6" id="KW-1185">Reference proteome</keyword>
<keyword evidence="3" id="KW-0472">Membrane</keyword>
<dbReference type="EMBL" id="JAUTAL010000001">
    <property type="protein sequence ID" value="MDQ1097816.1"/>
    <property type="molecule type" value="Genomic_DNA"/>
</dbReference>
<dbReference type="InterPro" id="IPR011330">
    <property type="entry name" value="Glyco_hydro/deAcase_b/a-brl"/>
</dbReference>
<dbReference type="PANTHER" id="PTHR34216:SF3">
    <property type="entry name" value="POLY-BETA-1,6-N-ACETYL-D-GLUCOSAMINE N-DEACETYLASE"/>
    <property type="match status" value="1"/>
</dbReference>
<feature type="transmembrane region" description="Helical" evidence="3">
    <location>
        <begin position="6"/>
        <end position="25"/>
    </location>
</feature>
<accession>A0ABU0TM00</accession>
<dbReference type="CDD" id="cd10918">
    <property type="entry name" value="CE4_NodB_like_5s_6s"/>
    <property type="match status" value="1"/>
</dbReference>
<feature type="domain" description="NodB homology" evidence="4">
    <location>
        <begin position="79"/>
        <end position="254"/>
    </location>
</feature>
<evidence type="ECO:0000256" key="3">
    <source>
        <dbReference type="SAM" id="Phobius"/>
    </source>
</evidence>
<evidence type="ECO:0000259" key="4">
    <source>
        <dbReference type="PROSITE" id="PS51677"/>
    </source>
</evidence>
<dbReference type="InterPro" id="IPR051398">
    <property type="entry name" value="Polysacch_Deacetylase"/>
</dbReference>
<keyword evidence="2" id="KW-0732">Signal</keyword>
<protein>
    <submittedName>
        <fullName evidence="5">Peptidoglycan/xylan/chitin deacetylase (PgdA/CDA1 family)</fullName>
    </submittedName>
</protein>
<sequence>MMIISIIIAVICFFIVVHFRLHLLLNPKDRLIILMYHQISDQPDDLTVTPENLEKQFSYLTRKKYRSKFFNEIDDPCKKSIIITFDDGYLNNFEYLPGLLEKYNLKATLFIATKFIQEGYKEYRMMSFEDLRSLNANYFEIGLHSHNHQNFRTISNDTIQQDLRLNMDILEKEGISYSKVLAYPYGKYPKEKRRQRELFNKLKDMGILFAVRIGNSINSFHSDPPYTLCRVDIKGGDSMIKFKLKLIFGKLKLF</sequence>